<organism evidence="1 2">
    <name type="scientific">Diphasiastrum complanatum</name>
    <name type="common">Issler's clubmoss</name>
    <name type="synonym">Lycopodium complanatum</name>
    <dbReference type="NCBI Taxonomy" id="34168"/>
    <lineage>
        <taxon>Eukaryota</taxon>
        <taxon>Viridiplantae</taxon>
        <taxon>Streptophyta</taxon>
        <taxon>Embryophyta</taxon>
        <taxon>Tracheophyta</taxon>
        <taxon>Lycopodiopsida</taxon>
        <taxon>Lycopodiales</taxon>
        <taxon>Lycopodiaceae</taxon>
        <taxon>Lycopodioideae</taxon>
        <taxon>Diphasiastrum</taxon>
    </lineage>
</organism>
<name>A0ACC2AIR3_DIPCM</name>
<keyword evidence="2" id="KW-1185">Reference proteome</keyword>
<gene>
    <name evidence="1" type="ORF">O6H91_21G019000</name>
</gene>
<reference evidence="2" key="1">
    <citation type="journal article" date="2024" name="Proc. Natl. Acad. Sci. U.S.A.">
        <title>Extraordinary preservation of gene collinearity over three hundred million years revealed in homosporous lycophytes.</title>
        <authorList>
            <person name="Li C."/>
            <person name="Wickell D."/>
            <person name="Kuo L.Y."/>
            <person name="Chen X."/>
            <person name="Nie B."/>
            <person name="Liao X."/>
            <person name="Peng D."/>
            <person name="Ji J."/>
            <person name="Jenkins J."/>
            <person name="Williams M."/>
            <person name="Shu S."/>
            <person name="Plott C."/>
            <person name="Barry K."/>
            <person name="Rajasekar S."/>
            <person name="Grimwood J."/>
            <person name="Han X."/>
            <person name="Sun S."/>
            <person name="Hou Z."/>
            <person name="He W."/>
            <person name="Dai G."/>
            <person name="Sun C."/>
            <person name="Schmutz J."/>
            <person name="Leebens-Mack J.H."/>
            <person name="Li F.W."/>
            <person name="Wang L."/>
        </authorList>
    </citation>
    <scope>NUCLEOTIDE SEQUENCE [LARGE SCALE GENOMIC DNA]</scope>
    <source>
        <strain evidence="2">cv. PW_Plant_1</strain>
    </source>
</reference>
<dbReference type="Proteomes" id="UP001162992">
    <property type="component" value="Chromosome 21"/>
</dbReference>
<dbReference type="EMBL" id="CM055112">
    <property type="protein sequence ID" value="KAJ7517326.1"/>
    <property type="molecule type" value="Genomic_DNA"/>
</dbReference>
<accession>A0ACC2AIR3</accession>
<comment type="caution">
    <text evidence="1">The sequence shown here is derived from an EMBL/GenBank/DDBJ whole genome shotgun (WGS) entry which is preliminary data.</text>
</comment>
<proteinExistence type="predicted"/>
<protein>
    <submittedName>
        <fullName evidence="1">Uncharacterized protein</fullName>
    </submittedName>
</protein>
<evidence type="ECO:0000313" key="1">
    <source>
        <dbReference type="EMBL" id="KAJ7517326.1"/>
    </source>
</evidence>
<evidence type="ECO:0000313" key="2">
    <source>
        <dbReference type="Proteomes" id="UP001162992"/>
    </source>
</evidence>
<sequence>MARVAPWCCCCSSYATPSSFLFSSEPEKLCHPHLLQAPHSLMDNSSSGAVSVFAQSLQGKDLVQQGARNRKHRQVREQMAPFMEVQIGQPEDVLECNITWCNGFEQKCCRKDGGMKLQPSKPHAKLVIPVSDHDLRVVDALQHAPACAASVASSRTDSSNDFVQEVSSSGEDDLWLRMRTEARRDAEAEPVLASFLYSTILAHRSLDRALAFHLGNKLASNTLLSTHLVTLILDTFMEDAEIRNAVRADIKAVKERDPACVSYSHCMLNFKGFLACQAHRVAHRLWQQGRNFLALTLQSRVSEEFHVDIHPAARIGKGILFDHATGVVVGETAVIGNNVSILHNVTLGGTGALGGDRHPKLRDGVLVGAGSILLGPITVGEGAKIGAGSLVLSDVPPHTTAVGNPARLVRGKRGPERLQEIPSKTMDHTSFMEGWSDFVI</sequence>